<dbReference type="InterPro" id="IPR000917">
    <property type="entry name" value="Sulfatase_N"/>
</dbReference>
<proteinExistence type="inferred from homology"/>
<comment type="caution">
    <text evidence="9">The sequence shown here is derived from an EMBL/GenBank/DDBJ whole genome shotgun (WGS) entry which is preliminary data.</text>
</comment>
<comment type="cofactor">
    <cofactor evidence="1">
        <name>Ca(2+)</name>
        <dbReference type="ChEBI" id="CHEBI:29108"/>
    </cofactor>
</comment>
<keyword evidence="10" id="KW-1185">Reference proteome</keyword>
<dbReference type="Gene3D" id="3.30.1120.10">
    <property type="match status" value="1"/>
</dbReference>
<dbReference type="EMBL" id="ABCK01000006">
    <property type="protein sequence ID" value="EDM28165.1"/>
    <property type="molecule type" value="Genomic_DNA"/>
</dbReference>
<dbReference type="RefSeq" id="WP_007278157.1">
    <property type="nucleotide sequence ID" value="NZ_ABCK01000006.1"/>
</dbReference>
<dbReference type="AlphaFoldDB" id="A6DJU1"/>
<feature type="signal peptide" evidence="7">
    <location>
        <begin position="1"/>
        <end position="17"/>
    </location>
</feature>
<evidence type="ECO:0000256" key="6">
    <source>
        <dbReference type="ARBA" id="ARBA00022837"/>
    </source>
</evidence>
<comment type="similarity">
    <text evidence="2">Belongs to the sulfatase family.</text>
</comment>
<dbReference type="GO" id="GO:0046872">
    <property type="term" value="F:metal ion binding"/>
    <property type="evidence" value="ECO:0007669"/>
    <property type="project" value="UniProtKB-KW"/>
</dbReference>
<feature type="domain" description="Sulfatase N-terminal" evidence="8">
    <location>
        <begin position="20"/>
        <end position="342"/>
    </location>
</feature>
<evidence type="ECO:0000259" key="8">
    <source>
        <dbReference type="Pfam" id="PF00884"/>
    </source>
</evidence>
<gene>
    <name evidence="9" type="ORF">LNTAR_12451</name>
</gene>
<feature type="chain" id="PRO_5002692302" evidence="7">
    <location>
        <begin position="18"/>
        <end position="523"/>
    </location>
</feature>
<name>A6DJU1_9BACT</name>
<evidence type="ECO:0000256" key="3">
    <source>
        <dbReference type="ARBA" id="ARBA00022723"/>
    </source>
</evidence>
<organism evidence="9 10">
    <name type="scientific">Lentisphaera araneosa HTCC2155</name>
    <dbReference type="NCBI Taxonomy" id="313628"/>
    <lineage>
        <taxon>Bacteria</taxon>
        <taxon>Pseudomonadati</taxon>
        <taxon>Lentisphaerota</taxon>
        <taxon>Lentisphaeria</taxon>
        <taxon>Lentisphaerales</taxon>
        <taxon>Lentisphaeraceae</taxon>
        <taxon>Lentisphaera</taxon>
    </lineage>
</organism>
<keyword evidence="4 7" id="KW-0732">Signal</keyword>
<reference evidence="9 10" key="1">
    <citation type="journal article" date="2010" name="J. Bacteriol.">
        <title>Genome sequence of Lentisphaera araneosa HTCC2155T, the type species of the order Lentisphaerales in the phylum Lentisphaerae.</title>
        <authorList>
            <person name="Thrash J.C."/>
            <person name="Cho J.C."/>
            <person name="Vergin K.L."/>
            <person name="Morris R.M."/>
            <person name="Giovannoni S.J."/>
        </authorList>
    </citation>
    <scope>NUCLEOTIDE SEQUENCE [LARGE SCALE GENOMIC DNA]</scope>
    <source>
        <strain evidence="9 10">HTCC2155</strain>
    </source>
</reference>
<dbReference type="GO" id="GO:0004065">
    <property type="term" value="F:arylsulfatase activity"/>
    <property type="evidence" value="ECO:0007669"/>
    <property type="project" value="TreeGrafter"/>
</dbReference>
<dbReference type="Gene3D" id="3.40.720.10">
    <property type="entry name" value="Alkaline Phosphatase, subunit A"/>
    <property type="match status" value="1"/>
</dbReference>
<keyword evidence="5" id="KW-0378">Hydrolase</keyword>
<dbReference type="eggNOG" id="COG3119">
    <property type="taxonomic scope" value="Bacteria"/>
</dbReference>
<protein>
    <submittedName>
        <fullName evidence="9">Sulfatase 1</fullName>
    </submittedName>
</protein>
<dbReference type="PANTHER" id="PTHR42693">
    <property type="entry name" value="ARYLSULFATASE FAMILY MEMBER"/>
    <property type="match status" value="1"/>
</dbReference>
<dbReference type="CDD" id="cd16144">
    <property type="entry name" value="ARS_like"/>
    <property type="match status" value="1"/>
</dbReference>
<keyword evidence="3" id="KW-0479">Metal-binding</keyword>
<accession>A6DJU1</accession>
<dbReference type="PANTHER" id="PTHR42693:SF42">
    <property type="entry name" value="ARYLSULFATASE G"/>
    <property type="match status" value="1"/>
</dbReference>
<dbReference type="InterPro" id="IPR050738">
    <property type="entry name" value="Sulfatase"/>
</dbReference>
<evidence type="ECO:0000256" key="2">
    <source>
        <dbReference type="ARBA" id="ARBA00008779"/>
    </source>
</evidence>
<evidence type="ECO:0000256" key="5">
    <source>
        <dbReference type="ARBA" id="ARBA00022801"/>
    </source>
</evidence>
<dbReference type="STRING" id="313628.LNTAR_12451"/>
<evidence type="ECO:0000256" key="7">
    <source>
        <dbReference type="SAM" id="SignalP"/>
    </source>
</evidence>
<keyword evidence="6" id="KW-0106">Calcium</keyword>
<dbReference type="SUPFAM" id="SSF53649">
    <property type="entry name" value="Alkaline phosphatase-like"/>
    <property type="match status" value="1"/>
</dbReference>
<dbReference type="Pfam" id="PF00884">
    <property type="entry name" value="Sulfatase"/>
    <property type="match status" value="1"/>
</dbReference>
<dbReference type="Proteomes" id="UP000004947">
    <property type="component" value="Unassembled WGS sequence"/>
</dbReference>
<sequence length="523" mass="59042">MKQILISLFLFSFCLQAKSPNFIMIYFDDLGWADTAVEMIPGDAGSRSDFYQTPNIVKLAEGGMVFSSAYAPSPVCTPSRNSVQHGMTPARMLNAVLHSEAASKEYRGVITIPQALKKANPNYISAHFGKWHIPSLTPTKAGYEVTDGPTGNGEGDYLDDMRTHLPEDDPKRMVSLTDKTIKFIEDQNKADKPFFVQLSHYAVHIWHDSFAETREKYKKLAKSNRAEAHDYFPDSEITESMYKHNWIINYASMVDDMDAQLGRILERLDELKIADNTYVIITGDNGGGMRNNGRLSGSKGDLTEGGIRVPFIVRGPKVKANAYTSVPTAGWDILATFYDLAGGTEALPPEVEGGSLKNVLAKGDKASVERNLRDFVFYFPWYNGEPESALISGKYKILKNLDTKVVQLFDLSKDVSEGNDIANQMPEKTVEMEKTLDNYIKKVKAEDLMDLRIGYLDRMTKLWIPNTDREIIENKKLMEQGDARGKKEYERLTGYRKWMEGEIKFTVERAKMHGKDLSHYLKL</sequence>
<evidence type="ECO:0000256" key="1">
    <source>
        <dbReference type="ARBA" id="ARBA00001913"/>
    </source>
</evidence>
<evidence type="ECO:0000256" key="4">
    <source>
        <dbReference type="ARBA" id="ARBA00022729"/>
    </source>
</evidence>
<evidence type="ECO:0000313" key="10">
    <source>
        <dbReference type="Proteomes" id="UP000004947"/>
    </source>
</evidence>
<dbReference type="InterPro" id="IPR017850">
    <property type="entry name" value="Alkaline_phosphatase_core_sf"/>
</dbReference>
<evidence type="ECO:0000313" key="9">
    <source>
        <dbReference type="EMBL" id="EDM28165.1"/>
    </source>
</evidence>